<proteinExistence type="predicted"/>
<accession>A0A4Q7J2H9</accession>
<keyword evidence="1" id="KW-0812">Transmembrane</keyword>
<evidence type="ECO:0000256" key="1">
    <source>
        <dbReference type="SAM" id="Phobius"/>
    </source>
</evidence>
<dbReference type="SMART" id="SM00267">
    <property type="entry name" value="GGDEF"/>
    <property type="match status" value="1"/>
</dbReference>
<sequence>MGVLPMADRPRGHAGWTVWSHSVPSKLLIVSVEVAAAVSLAASVAVFRGTWRDAVTCGLVVACGLAAAEVSRRAELRRRLFADTPHVNFSSVWTLAGALVLPPALAAVVTVVLYAHLWWRSATADGYVSRFTFNACNVILSCHGTAWVAGELGLLPLDPAVTVHEAALLVATIAVYFLVNSAIAAVSIALVRDDHSPRQLLGSLTENLLELATLCLGAITALLLAWQPALIVLIFVPLYAVHRTVLPRQLEHAATTDVKTGLLNAVAWRALAEAELERVDRRGGEAGILMIDLDHFRRINNDFGHLAGDAALRAVADAIRGEVPDCERLCGRFGGEEFVVTVPGASAETLERVAGRICRAITRLRVTGIHDRPGARPLSASIGGALYPAVGPTLQEVLLAADAALLAAKYAGRNRVRVRASA</sequence>
<feature type="transmembrane region" description="Helical" evidence="1">
    <location>
        <begin position="169"/>
        <end position="191"/>
    </location>
</feature>
<dbReference type="GO" id="GO:0043709">
    <property type="term" value="P:cell adhesion involved in single-species biofilm formation"/>
    <property type="evidence" value="ECO:0007669"/>
    <property type="project" value="TreeGrafter"/>
</dbReference>
<dbReference type="Pfam" id="PF00990">
    <property type="entry name" value="GGDEF"/>
    <property type="match status" value="1"/>
</dbReference>
<dbReference type="SUPFAM" id="SSF55073">
    <property type="entry name" value="Nucleotide cyclase"/>
    <property type="match status" value="1"/>
</dbReference>
<dbReference type="GO" id="GO:1902201">
    <property type="term" value="P:negative regulation of bacterial-type flagellum-dependent cell motility"/>
    <property type="evidence" value="ECO:0007669"/>
    <property type="project" value="TreeGrafter"/>
</dbReference>
<feature type="transmembrane region" description="Helical" evidence="1">
    <location>
        <begin position="131"/>
        <end position="149"/>
    </location>
</feature>
<dbReference type="InterPro" id="IPR029787">
    <property type="entry name" value="Nucleotide_cyclase"/>
</dbReference>
<dbReference type="Proteomes" id="UP000292003">
    <property type="component" value="Unassembled WGS sequence"/>
</dbReference>
<gene>
    <name evidence="3" type="ORF">EWH70_26080</name>
</gene>
<organism evidence="3 4">
    <name type="scientific">Amycolatopsis suaedae</name>
    <dbReference type="NCBI Taxonomy" id="2510978"/>
    <lineage>
        <taxon>Bacteria</taxon>
        <taxon>Bacillati</taxon>
        <taxon>Actinomycetota</taxon>
        <taxon>Actinomycetes</taxon>
        <taxon>Pseudonocardiales</taxon>
        <taxon>Pseudonocardiaceae</taxon>
        <taxon>Amycolatopsis</taxon>
    </lineage>
</organism>
<dbReference type="PANTHER" id="PTHR45138:SF9">
    <property type="entry name" value="DIGUANYLATE CYCLASE DGCM-RELATED"/>
    <property type="match status" value="1"/>
</dbReference>
<feature type="domain" description="GGDEF" evidence="2">
    <location>
        <begin position="284"/>
        <end position="421"/>
    </location>
</feature>
<dbReference type="OrthoDB" id="3616500at2"/>
<dbReference type="GO" id="GO:0052621">
    <property type="term" value="F:diguanylate cyclase activity"/>
    <property type="evidence" value="ECO:0007669"/>
    <property type="project" value="TreeGrafter"/>
</dbReference>
<evidence type="ECO:0000259" key="2">
    <source>
        <dbReference type="PROSITE" id="PS50887"/>
    </source>
</evidence>
<dbReference type="PANTHER" id="PTHR45138">
    <property type="entry name" value="REGULATORY COMPONENTS OF SENSORY TRANSDUCTION SYSTEM"/>
    <property type="match status" value="1"/>
</dbReference>
<dbReference type="CDD" id="cd01949">
    <property type="entry name" value="GGDEF"/>
    <property type="match status" value="1"/>
</dbReference>
<dbReference type="InterPro" id="IPR050469">
    <property type="entry name" value="Diguanylate_Cyclase"/>
</dbReference>
<keyword evidence="4" id="KW-1185">Reference proteome</keyword>
<dbReference type="Gene3D" id="3.30.70.270">
    <property type="match status" value="1"/>
</dbReference>
<feature type="transmembrane region" description="Helical" evidence="1">
    <location>
        <begin position="211"/>
        <end position="240"/>
    </location>
</feature>
<evidence type="ECO:0000313" key="3">
    <source>
        <dbReference type="EMBL" id="RZQ60958.1"/>
    </source>
</evidence>
<dbReference type="AlphaFoldDB" id="A0A4Q7J2H9"/>
<evidence type="ECO:0000313" key="4">
    <source>
        <dbReference type="Proteomes" id="UP000292003"/>
    </source>
</evidence>
<name>A0A4Q7J2H9_9PSEU</name>
<feature type="transmembrane region" description="Helical" evidence="1">
    <location>
        <begin position="27"/>
        <end position="47"/>
    </location>
</feature>
<feature type="transmembrane region" description="Helical" evidence="1">
    <location>
        <begin position="54"/>
        <end position="72"/>
    </location>
</feature>
<protein>
    <submittedName>
        <fullName evidence="3">GGDEF domain-containing protein</fullName>
    </submittedName>
</protein>
<feature type="transmembrane region" description="Helical" evidence="1">
    <location>
        <begin position="92"/>
        <end position="119"/>
    </location>
</feature>
<comment type="caution">
    <text evidence="3">The sequence shown here is derived from an EMBL/GenBank/DDBJ whole genome shotgun (WGS) entry which is preliminary data.</text>
</comment>
<dbReference type="EMBL" id="SFCC01000014">
    <property type="protein sequence ID" value="RZQ60958.1"/>
    <property type="molecule type" value="Genomic_DNA"/>
</dbReference>
<reference evidence="3 4" key="1">
    <citation type="submission" date="2019-02" db="EMBL/GenBank/DDBJ databases">
        <title>Draft genome sequence of Amycolatopsis sp. 8-3EHSu isolated from roots of Suaeda maritima.</title>
        <authorList>
            <person name="Duangmal K."/>
            <person name="Chantavorakit T."/>
        </authorList>
    </citation>
    <scope>NUCLEOTIDE SEQUENCE [LARGE SCALE GENOMIC DNA]</scope>
    <source>
        <strain evidence="3 4">8-3EHSu</strain>
    </source>
</reference>
<dbReference type="GO" id="GO:0005886">
    <property type="term" value="C:plasma membrane"/>
    <property type="evidence" value="ECO:0007669"/>
    <property type="project" value="TreeGrafter"/>
</dbReference>
<dbReference type="InterPro" id="IPR043128">
    <property type="entry name" value="Rev_trsase/Diguanyl_cyclase"/>
</dbReference>
<dbReference type="PROSITE" id="PS50887">
    <property type="entry name" value="GGDEF"/>
    <property type="match status" value="1"/>
</dbReference>
<keyword evidence="1" id="KW-1133">Transmembrane helix</keyword>
<keyword evidence="1" id="KW-0472">Membrane</keyword>
<dbReference type="NCBIfam" id="TIGR00254">
    <property type="entry name" value="GGDEF"/>
    <property type="match status" value="1"/>
</dbReference>
<dbReference type="InterPro" id="IPR000160">
    <property type="entry name" value="GGDEF_dom"/>
</dbReference>